<dbReference type="EMBL" id="QTJV01000002">
    <property type="protein sequence ID" value="RFM35134.1"/>
    <property type="molecule type" value="Genomic_DNA"/>
</dbReference>
<organism evidence="1 2">
    <name type="scientific">Chitinophaga silvisoli</name>
    <dbReference type="NCBI Taxonomy" id="2291814"/>
    <lineage>
        <taxon>Bacteria</taxon>
        <taxon>Pseudomonadati</taxon>
        <taxon>Bacteroidota</taxon>
        <taxon>Chitinophagia</taxon>
        <taxon>Chitinophagales</taxon>
        <taxon>Chitinophagaceae</taxon>
        <taxon>Chitinophaga</taxon>
    </lineage>
</organism>
<reference evidence="1 2" key="1">
    <citation type="submission" date="2018-08" db="EMBL/GenBank/DDBJ databases">
        <title>Chitinophaga sp. K20C18050901, a novel bacterium isolated from forest soil.</title>
        <authorList>
            <person name="Wang C."/>
        </authorList>
    </citation>
    <scope>NUCLEOTIDE SEQUENCE [LARGE SCALE GENOMIC DNA]</scope>
    <source>
        <strain evidence="1 2">K20C18050901</strain>
    </source>
</reference>
<evidence type="ECO:0000313" key="2">
    <source>
        <dbReference type="Proteomes" id="UP000261174"/>
    </source>
</evidence>
<keyword evidence="2" id="KW-1185">Reference proteome</keyword>
<proteinExistence type="predicted"/>
<gene>
    <name evidence="1" type="ORF">DXN04_06995</name>
</gene>
<dbReference type="AlphaFoldDB" id="A0A3E1P4U7"/>
<name>A0A3E1P4U7_9BACT</name>
<evidence type="ECO:0000313" key="1">
    <source>
        <dbReference type="EMBL" id="RFM35134.1"/>
    </source>
</evidence>
<dbReference type="Gene3D" id="3.40.470.10">
    <property type="entry name" value="Uracil-DNA glycosylase-like domain"/>
    <property type="match status" value="1"/>
</dbReference>
<dbReference type="InterPro" id="IPR036895">
    <property type="entry name" value="Uracil-DNA_glycosylase-like_sf"/>
</dbReference>
<dbReference type="Proteomes" id="UP000261174">
    <property type="component" value="Unassembled WGS sequence"/>
</dbReference>
<sequence>MMGSFPPIVDKNSKILIPGTMSCKRSLQLQQYYEHKGNQFWKLIFAIIGKPFCNDYDGKRKLLLDNGIAL</sequence>
<dbReference type="SUPFAM" id="SSF52141">
    <property type="entry name" value="Uracil-DNA glycosylase-like"/>
    <property type="match status" value="1"/>
</dbReference>
<accession>A0A3E1P4U7</accession>
<comment type="caution">
    <text evidence="1">The sequence shown here is derived from an EMBL/GenBank/DDBJ whole genome shotgun (WGS) entry which is preliminary data.</text>
</comment>
<evidence type="ECO:0008006" key="3">
    <source>
        <dbReference type="Google" id="ProtNLM"/>
    </source>
</evidence>
<protein>
    <recommendedName>
        <fullName evidence="3">DNA-deoxyinosine glycosylase</fullName>
    </recommendedName>
</protein>